<dbReference type="PANTHER" id="PTHR12862:SF0">
    <property type="entry name" value="N-ACETYL-D-GLUCOSAMINE KINASE"/>
    <property type="match status" value="1"/>
</dbReference>
<organism evidence="2 3">
    <name type="scientific">Mesotoga infera</name>
    <dbReference type="NCBI Taxonomy" id="1236046"/>
    <lineage>
        <taxon>Bacteria</taxon>
        <taxon>Thermotogati</taxon>
        <taxon>Thermotogota</taxon>
        <taxon>Thermotogae</taxon>
        <taxon>Kosmotogales</taxon>
        <taxon>Kosmotogaceae</taxon>
        <taxon>Mesotoga</taxon>
    </lineage>
</organism>
<dbReference type="InterPro" id="IPR002731">
    <property type="entry name" value="ATPase_BadF"/>
</dbReference>
<proteinExistence type="predicted"/>
<dbReference type="Pfam" id="PF01869">
    <property type="entry name" value="BcrAD_BadFG"/>
    <property type="match status" value="1"/>
</dbReference>
<dbReference type="InterPro" id="IPR043129">
    <property type="entry name" value="ATPase_NBD"/>
</dbReference>
<evidence type="ECO:0000313" key="3">
    <source>
        <dbReference type="Proteomes" id="UP000250796"/>
    </source>
</evidence>
<feature type="domain" description="ATPase BadF/BadG/BcrA/BcrD type" evidence="1">
    <location>
        <begin position="60"/>
        <end position="260"/>
    </location>
</feature>
<name>A0A7Z7LFC6_9BACT</name>
<dbReference type="RefSeq" id="WP_169698688.1">
    <property type="nucleotide sequence ID" value="NZ_LS974202.1"/>
</dbReference>
<dbReference type="CDD" id="cd24007">
    <property type="entry name" value="ASKHA_NBD_eukNAGK-like"/>
    <property type="match status" value="1"/>
</dbReference>
<dbReference type="AlphaFoldDB" id="A0A7Z7LFC6"/>
<dbReference type="KEGG" id="minf:MESINF_0891"/>
<dbReference type="PANTHER" id="PTHR12862">
    <property type="entry name" value="BADF TYPE ATPASE DOMAIN-CONTAINING PROTEIN"/>
    <property type="match status" value="1"/>
</dbReference>
<dbReference type="SUPFAM" id="SSF53067">
    <property type="entry name" value="Actin-like ATPase domain"/>
    <property type="match status" value="2"/>
</dbReference>
<accession>A0A7Z7LFC6</accession>
<keyword evidence="3" id="KW-1185">Reference proteome</keyword>
<dbReference type="GO" id="GO:0045127">
    <property type="term" value="F:N-acetylglucosamine kinase activity"/>
    <property type="evidence" value="ECO:0007669"/>
    <property type="project" value="InterPro"/>
</dbReference>
<dbReference type="EMBL" id="LS974202">
    <property type="protein sequence ID" value="SSC12340.1"/>
    <property type="molecule type" value="Genomic_DNA"/>
</dbReference>
<dbReference type="InterPro" id="IPR039758">
    <property type="entry name" value="NAGK-like"/>
</dbReference>
<evidence type="ECO:0000259" key="1">
    <source>
        <dbReference type="Pfam" id="PF01869"/>
    </source>
</evidence>
<dbReference type="Gene3D" id="3.30.420.40">
    <property type="match status" value="2"/>
</dbReference>
<gene>
    <name evidence="2" type="ORF">MESINF_0891</name>
</gene>
<evidence type="ECO:0000313" key="2">
    <source>
        <dbReference type="EMBL" id="SSC12340.1"/>
    </source>
</evidence>
<sequence length="289" mass="31614">MSVKSVISMDGGGTHLRVTAISGNRQLRKIYQTGVNLTAVSMEYLISIFSMVKSDLWIPDVIVAAFSGAGDPERKDKLSGALKTAFCGASIEVIMDIEGLYRAAVGSGRGVVVISGTGSTVYGHDDEGSPVRSGGWGHIFDDEGSSFWMSREIITCALRYRDGLLPHDPIFDQLLEFYSVESIEKLVNLTIIQDFKTKIASFSKVALEQPTPLVKEIVDEGIGLLARRTLKVLERTGPVDSINVHGGSFQSTYYRERFTRALGGHKISLFEGNVDEILAKQVFDTLNRS</sequence>
<dbReference type="Proteomes" id="UP000250796">
    <property type="component" value="Chromosome MESINF"/>
</dbReference>
<reference evidence="2 3" key="1">
    <citation type="submission" date="2017-01" db="EMBL/GenBank/DDBJ databases">
        <authorList>
            <person name="Erauso G."/>
        </authorList>
    </citation>
    <scope>NUCLEOTIDE SEQUENCE [LARGE SCALE GENOMIC DNA]</scope>
    <source>
        <strain evidence="2">MESINF1</strain>
    </source>
</reference>
<protein>
    <submittedName>
        <fullName evidence="2">ATPase BadF/BadG/BcrA/BcrD type</fullName>
    </submittedName>
</protein>